<feature type="domain" description="DUF5018" evidence="1">
    <location>
        <begin position="37"/>
        <end position="142"/>
    </location>
</feature>
<evidence type="ECO:0000313" key="3">
    <source>
        <dbReference type="Proteomes" id="UP000326344"/>
    </source>
</evidence>
<name>A0A5N1JIT2_9BACT</name>
<dbReference type="InterPro" id="IPR015915">
    <property type="entry name" value="Kelch-typ_b-propeller"/>
</dbReference>
<dbReference type="Gene3D" id="2.120.10.80">
    <property type="entry name" value="Kelch-type beta propeller"/>
    <property type="match status" value="2"/>
</dbReference>
<dbReference type="InterPro" id="IPR032186">
    <property type="entry name" value="DUF5018"/>
</dbReference>
<protein>
    <submittedName>
        <fullName evidence="2">DUF5018 domain-containing protein</fullName>
    </submittedName>
</protein>
<dbReference type="SUPFAM" id="SSF50965">
    <property type="entry name" value="Galactose oxidase, central domain"/>
    <property type="match status" value="1"/>
</dbReference>
<sequence>MKSPVSFFTVLLYLLLFGVISCKKKETTVTPTPVTPTKSSAKDLKTFAFNTLTPAVTATIDATAKTVKAEVPTGTDLTKLVPTLTVSEKATVSPATGVVQDFSKAVTYTVTAEDASTQVYTVTIVVSTPIVNTGLLKMTQKATVSGADIGSYLANDGALLANNGKIYLLAYSKTNSGSTLDRLYQYDPATDNWVKKSDIALNRRNRIELAFTHNGKSYVGVGFSGDAKNTISECDFTKEPAVFTTLGVLGNASSVAQYSYDAGKLYYYSTNGGWGVLNLDKNELASFKIDTYPGNARLGSNSDKGLFMRACNGKLLFLGTADKDSKALTSFELTEFDYAGKKWTSKASSPLAKEVPVAVFVIGKKLYAQGYSETFIYDSDTDKWATVKSPSQFVNPAYLNVSDGKSIYYFSVNGVGFYQLSPN</sequence>
<dbReference type="Gene3D" id="2.60.40.2340">
    <property type="match status" value="1"/>
</dbReference>
<dbReference type="RefSeq" id="WP_150876606.1">
    <property type="nucleotide sequence ID" value="NZ_VTWS01000002.1"/>
</dbReference>
<evidence type="ECO:0000313" key="2">
    <source>
        <dbReference type="EMBL" id="KAA9355275.1"/>
    </source>
</evidence>
<dbReference type="InterPro" id="IPR011043">
    <property type="entry name" value="Gal_Oxase/kelch_b-propeller"/>
</dbReference>
<dbReference type="EMBL" id="VTWS01000002">
    <property type="protein sequence ID" value="KAA9355275.1"/>
    <property type="molecule type" value="Genomic_DNA"/>
</dbReference>
<accession>A0A5N1JIT2</accession>
<comment type="caution">
    <text evidence="2">The sequence shown here is derived from an EMBL/GenBank/DDBJ whole genome shotgun (WGS) entry which is preliminary data.</text>
</comment>
<dbReference type="PROSITE" id="PS51257">
    <property type="entry name" value="PROKAR_LIPOPROTEIN"/>
    <property type="match status" value="1"/>
</dbReference>
<evidence type="ECO:0000259" key="1">
    <source>
        <dbReference type="Pfam" id="PF16410"/>
    </source>
</evidence>
<dbReference type="AlphaFoldDB" id="A0A5N1JIT2"/>
<dbReference type="Proteomes" id="UP000326344">
    <property type="component" value="Unassembled WGS sequence"/>
</dbReference>
<gene>
    <name evidence="2" type="ORF">F0P93_11910</name>
</gene>
<proteinExistence type="predicted"/>
<reference evidence="2 3" key="1">
    <citation type="submission" date="2019-09" db="EMBL/GenBank/DDBJ databases">
        <title>Genome Sequence of Larkinella sp MA1.</title>
        <authorList>
            <person name="Srinivasan S."/>
        </authorList>
    </citation>
    <scope>NUCLEOTIDE SEQUENCE [LARGE SCALE GENOMIC DNA]</scope>
    <source>
        <strain evidence="2 3">MA1</strain>
    </source>
</reference>
<dbReference type="Pfam" id="PF16410">
    <property type="entry name" value="DUF5018"/>
    <property type="match status" value="1"/>
</dbReference>
<organism evidence="2 3">
    <name type="scientific">Larkinella humicola</name>
    <dbReference type="NCBI Taxonomy" id="2607654"/>
    <lineage>
        <taxon>Bacteria</taxon>
        <taxon>Pseudomonadati</taxon>
        <taxon>Bacteroidota</taxon>
        <taxon>Cytophagia</taxon>
        <taxon>Cytophagales</taxon>
        <taxon>Spirosomataceae</taxon>
        <taxon>Larkinella</taxon>
    </lineage>
</organism>
<keyword evidence="3" id="KW-1185">Reference proteome</keyword>